<feature type="transmembrane region" description="Helical" evidence="1">
    <location>
        <begin position="36"/>
        <end position="57"/>
    </location>
</feature>
<name>A1HSX7_9FIRM</name>
<reference evidence="2 3" key="2">
    <citation type="submission" date="2007-01" db="EMBL/GenBank/DDBJ databases">
        <title>Sequencing of the draft genome and assembly of Thermosinus carboxydivorans Nor1.</title>
        <authorList>
            <consortium name="US DOE Joint Genome Institute (JGI-PGF)"/>
            <person name="Copeland A."/>
            <person name="Lucas S."/>
            <person name="Lapidus A."/>
            <person name="Barry K."/>
            <person name="Glavina del Rio T."/>
            <person name="Dalin E."/>
            <person name="Tice H."/>
            <person name="Bruce D."/>
            <person name="Pitluck S."/>
            <person name="Richardson P."/>
        </authorList>
    </citation>
    <scope>NUCLEOTIDE SEQUENCE [LARGE SCALE GENOMIC DNA]</scope>
    <source>
        <strain evidence="2 3">Nor1</strain>
    </source>
</reference>
<feature type="transmembrane region" description="Helical" evidence="1">
    <location>
        <begin position="69"/>
        <end position="90"/>
    </location>
</feature>
<dbReference type="AlphaFoldDB" id="A1HSX7"/>
<evidence type="ECO:0000313" key="3">
    <source>
        <dbReference type="Proteomes" id="UP000005139"/>
    </source>
</evidence>
<dbReference type="Proteomes" id="UP000005139">
    <property type="component" value="Unassembled WGS sequence"/>
</dbReference>
<keyword evidence="1" id="KW-0472">Membrane</keyword>
<feature type="transmembrane region" description="Helical" evidence="1">
    <location>
        <begin position="96"/>
        <end position="118"/>
    </location>
</feature>
<keyword evidence="1" id="KW-1133">Transmembrane helix</keyword>
<sequence length="125" mass="13246">MDLEMAKEACAVSGFLLRIIINAVMLFFVTVELPGIFIDTLGSTLLGAAIVGIANAAIRPLVSLASLPFNTLTLGSLTFITNIFAPLMVVKTLPGVQISSMVASLTGILLMTVCSYTVTKMIHDR</sequence>
<keyword evidence="1" id="KW-0812">Transmembrane</keyword>
<evidence type="ECO:0000313" key="2">
    <source>
        <dbReference type="EMBL" id="EAX46833.1"/>
    </source>
</evidence>
<protein>
    <recommendedName>
        <fullName evidence="4">Phage holin family protein</fullName>
    </recommendedName>
</protein>
<keyword evidence="3" id="KW-1185">Reference proteome</keyword>
<organism evidence="2 3">
    <name type="scientific">Thermosinus carboxydivorans Nor1</name>
    <dbReference type="NCBI Taxonomy" id="401526"/>
    <lineage>
        <taxon>Bacteria</taxon>
        <taxon>Bacillati</taxon>
        <taxon>Bacillota</taxon>
        <taxon>Negativicutes</taxon>
        <taxon>Selenomonadales</taxon>
        <taxon>Sporomusaceae</taxon>
        <taxon>Thermosinus</taxon>
    </lineage>
</organism>
<dbReference type="eggNOG" id="COG1950">
    <property type="taxonomic scope" value="Bacteria"/>
</dbReference>
<dbReference type="PANTHER" id="PTHR37309">
    <property type="entry name" value="SLR0284 PROTEIN"/>
    <property type="match status" value="1"/>
</dbReference>
<proteinExistence type="predicted"/>
<evidence type="ECO:0000256" key="1">
    <source>
        <dbReference type="SAM" id="Phobius"/>
    </source>
</evidence>
<dbReference type="Pfam" id="PF04020">
    <property type="entry name" value="Phage_holin_4_2"/>
    <property type="match status" value="1"/>
</dbReference>
<dbReference type="PANTHER" id="PTHR37309:SF1">
    <property type="entry name" value="SLR0284 PROTEIN"/>
    <property type="match status" value="1"/>
</dbReference>
<gene>
    <name evidence="2" type="ORF">TcarDRAFT_0521</name>
</gene>
<accession>A1HSX7</accession>
<feature type="transmembrane region" description="Helical" evidence="1">
    <location>
        <begin position="12"/>
        <end position="30"/>
    </location>
</feature>
<reference evidence="2 3" key="1">
    <citation type="submission" date="2007-01" db="EMBL/GenBank/DDBJ databases">
        <title>Annotation of the draft genome assembly of Thermosinus carboxydivorans Nor1.</title>
        <authorList>
            <consortium name="US DOE Joint Genome Institute (JGI-ORNL)"/>
            <person name="Larimer F."/>
            <person name="Land M."/>
            <person name="Hauser L."/>
        </authorList>
    </citation>
    <scope>NUCLEOTIDE SEQUENCE [LARGE SCALE GENOMIC DNA]</scope>
    <source>
        <strain evidence="2 3">Nor1</strain>
    </source>
</reference>
<comment type="caution">
    <text evidence="2">The sequence shown here is derived from an EMBL/GenBank/DDBJ whole genome shotgun (WGS) entry which is preliminary data.</text>
</comment>
<dbReference type="InterPro" id="IPR007165">
    <property type="entry name" value="Phage_holin_4_2"/>
</dbReference>
<dbReference type="EMBL" id="AAWL01000020">
    <property type="protein sequence ID" value="EAX46833.1"/>
    <property type="molecule type" value="Genomic_DNA"/>
</dbReference>
<evidence type="ECO:0008006" key="4">
    <source>
        <dbReference type="Google" id="ProtNLM"/>
    </source>
</evidence>